<organism evidence="2 3">
    <name type="scientific">Thalassiosira oceanica</name>
    <name type="common">Marine diatom</name>
    <dbReference type="NCBI Taxonomy" id="159749"/>
    <lineage>
        <taxon>Eukaryota</taxon>
        <taxon>Sar</taxon>
        <taxon>Stramenopiles</taxon>
        <taxon>Ochrophyta</taxon>
        <taxon>Bacillariophyta</taxon>
        <taxon>Coscinodiscophyceae</taxon>
        <taxon>Thalassiosirophycidae</taxon>
        <taxon>Thalassiosirales</taxon>
        <taxon>Thalassiosiraceae</taxon>
        <taxon>Thalassiosira</taxon>
    </lineage>
</organism>
<protein>
    <submittedName>
        <fullName evidence="2">Uncharacterized protein</fullName>
    </submittedName>
</protein>
<evidence type="ECO:0000313" key="3">
    <source>
        <dbReference type="Proteomes" id="UP000266841"/>
    </source>
</evidence>
<dbReference type="AlphaFoldDB" id="K0TLZ3"/>
<keyword evidence="3" id="KW-1185">Reference proteome</keyword>
<evidence type="ECO:0000256" key="1">
    <source>
        <dbReference type="SAM" id="MobiDB-lite"/>
    </source>
</evidence>
<feature type="region of interest" description="Disordered" evidence="1">
    <location>
        <begin position="1"/>
        <end position="75"/>
    </location>
</feature>
<dbReference type="Proteomes" id="UP000266841">
    <property type="component" value="Unassembled WGS sequence"/>
</dbReference>
<accession>K0TLZ3</accession>
<evidence type="ECO:0000313" key="2">
    <source>
        <dbReference type="EMBL" id="EJK72282.1"/>
    </source>
</evidence>
<name>K0TLZ3_THAOC</name>
<reference evidence="2 3" key="1">
    <citation type="journal article" date="2012" name="Genome Biol.">
        <title>Genome and low-iron response of an oceanic diatom adapted to chronic iron limitation.</title>
        <authorList>
            <person name="Lommer M."/>
            <person name="Specht M."/>
            <person name="Roy A.S."/>
            <person name="Kraemer L."/>
            <person name="Andreson R."/>
            <person name="Gutowska M.A."/>
            <person name="Wolf J."/>
            <person name="Bergner S.V."/>
            <person name="Schilhabel M.B."/>
            <person name="Klostermeier U.C."/>
            <person name="Beiko R.G."/>
            <person name="Rosenstiel P."/>
            <person name="Hippler M."/>
            <person name="Laroche J."/>
        </authorList>
    </citation>
    <scope>NUCLEOTIDE SEQUENCE [LARGE SCALE GENOMIC DNA]</scope>
    <source>
        <strain evidence="2 3">CCMP1005</strain>
    </source>
</reference>
<feature type="compositionally biased region" description="Low complexity" evidence="1">
    <location>
        <begin position="55"/>
        <end position="65"/>
    </location>
</feature>
<dbReference type="EMBL" id="AGNL01006085">
    <property type="protein sequence ID" value="EJK72282.1"/>
    <property type="molecule type" value="Genomic_DNA"/>
</dbReference>
<gene>
    <name evidence="2" type="ORF">THAOC_06197</name>
</gene>
<sequence>MSPPRSNDAPRPARPVASTGSEADAAVDFDAANERTNLRTVAAFQVGRDGRNRDSSPFSGPWGPSPAGGFGPGETEARASHAIFVGRGRAPISLWQVMLRVGTSKRDRSANL</sequence>
<proteinExistence type="predicted"/>
<comment type="caution">
    <text evidence="2">The sequence shown here is derived from an EMBL/GenBank/DDBJ whole genome shotgun (WGS) entry which is preliminary data.</text>
</comment>